<evidence type="ECO:0000313" key="2">
    <source>
        <dbReference type="WBParaSite" id="RSKR_0000739500.1"/>
    </source>
</evidence>
<proteinExistence type="predicted"/>
<accession>A0AC35U495</accession>
<dbReference type="Proteomes" id="UP000095286">
    <property type="component" value="Unplaced"/>
</dbReference>
<name>A0AC35U495_9BILA</name>
<sequence length="1016" mass="114155">MPGIRKTPMTKAERQKAYRQRQKDAVERAKTNMDNLHSSMILMQHEIARIKECERKRNSRKLQRLKNSVDDGKEIKAIIIKAPYTMNDFKSALMDANCSGYDAVASQYISSIISGEPASKKCMPSIVPSQSPSCSKILPKPLSEGERKRRQRERQALEHAKLHPELTESKLVIAKDIEAKRIKYIQLRSARLRRKLEDDPTIVFPEIKESDATTVIPEMTESDLLRKIESIFLKRPCPAEKSDTTTVVPDNIESDTTIAIPDNIETDVLKNIQPNIPIPSSSAEKADRTVVIPANMLTAETNQPNVPGSPSLAQGLDNRIVIPENIQSRMPKCFRLTILRPVRRVPQLDLTTGISEKRVSAMPKQNVVASIEKICPILVRPISRHHESELLINEEDEEEIKMSSYETGKKLINYCRHYSYWFAGSFTCSVIFAGTLVSVPFFTGKLIAELVNGGGVEVIIKSVCFVGGLSLVSSFFGGLVWGSAEWASALIHQKMRMDLLKSLIYQDAAFYDELQTGEITSRLSSDVEKMASLMATNFNVSLRVSLMLSGSFIYMFLLSWRLCIVCFIMIPLYAIVTSRFGNMFDKVGEKDQDTMANSNKKAEEILSAMKTVKSFASEGRELGKYEQLLKKNLVVKRTKAYLEISYGWFAELCENTILVLVLAYGGYICMTKRMSAEDLIKFLLYQSQINRHLMDMAWVYSNIMDAVGSSRKVFEYIERVSRIPKTGTDKSHIEGKVTFKNVNFSYPSRPNQIVLNNLTIEADVGTIVALVGPSGAGKSSIISLIKRFYLPSDGEILIDGKNINTFDNDYYHKKIVLVSQNPVLFAGTIRENILYGSENGTDEEMIKAAKLANCHEFIMETELGYDSICGEKGCLFSGGQIQRLCIARVLVLQCKIILLDESTSSLDSTSEALVQDAIYKNLKDKTVFVIAHRLSTIEKANKIYVINQGQVEQVGDHQELMEDSKGMYYSLVQKQKLANKQPTDLIEFDDLIENEEHTQPSTPVIFKKPIDSASPC</sequence>
<reference evidence="2" key="1">
    <citation type="submission" date="2016-11" db="UniProtKB">
        <authorList>
            <consortium name="WormBaseParasite"/>
        </authorList>
    </citation>
    <scope>IDENTIFICATION</scope>
    <source>
        <strain evidence="2">KR3021</strain>
    </source>
</reference>
<protein>
    <submittedName>
        <fullName evidence="2">ABC transmembrane type-1 domain-containing protein</fullName>
    </submittedName>
</protein>
<dbReference type="WBParaSite" id="RSKR_0000739500.1">
    <property type="protein sequence ID" value="RSKR_0000739500.1"/>
    <property type="gene ID" value="RSKR_0000739500"/>
</dbReference>
<evidence type="ECO:0000313" key="1">
    <source>
        <dbReference type="Proteomes" id="UP000095286"/>
    </source>
</evidence>
<organism evidence="1 2">
    <name type="scientific">Rhabditophanes sp. KR3021</name>
    <dbReference type="NCBI Taxonomy" id="114890"/>
    <lineage>
        <taxon>Eukaryota</taxon>
        <taxon>Metazoa</taxon>
        <taxon>Ecdysozoa</taxon>
        <taxon>Nematoda</taxon>
        <taxon>Chromadorea</taxon>
        <taxon>Rhabditida</taxon>
        <taxon>Tylenchina</taxon>
        <taxon>Panagrolaimomorpha</taxon>
        <taxon>Strongyloidoidea</taxon>
        <taxon>Alloionematidae</taxon>
        <taxon>Rhabditophanes</taxon>
    </lineage>
</organism>